<evidence type="ECO:0008006" key="3">
    <source>
        <dbReference type="Google" id="ProtNLM"/>
    </source>
</evidence>
<sequence length="369" mass="42856">MKLTYIYDLKMMYDGVDYYSKNFTNQTWWQYQKVAKHITIYPIVQPYQSSTNLLPIHIPELHIQPLEHIEQTKDVYKKWWSTVAHCKEIIANSEAIVIRLPSHFGLAMGQACLQMNKPYLVEVVGNALEAYRWHGNKGYRLLASFIDKRMKKIIANAYTAIYVTENYLQAVYPSNGQAFTVYNTNLSKQLPIKRTTTFNIGMIGSLHTKYKGHYDLFHALRILDQQQIPITVYLLGEGKLPPLTYQYITVIHEGIIDRTLMDQWYRKLQLYVQPSHTEALGRSIMEAMSHGLPVVATQVGGIPELLDHTALVKKQSPQQLATKIQALLHNEQLWQQHAKRNYTFVQRFNMTTNTVKRQQAFAHYYTALT</sequence>
<reference evidence="1" key="1">
    <citation type="journal article" date="2014" name="Int. J. Syst. Evol. Microbiol.">
        <title>Complete genome sequence of Corynebacterium casei LMG S-19264T (=DSM 44701T), isolated from a smear-ripened cheese.</title>
        <authorList>
            <consortium name="US DOE Joint Genome Institute (JGI-PGF)"/>
            <person name="Walter F."/>
            <person name="Albersmeier A."/>
            <person name="Kalinowski J."/>
            <person name="Ruckert C."/>
        </authorList>
    </citation>
    <scope>NUCLEOTIDE SEQUENCE</scope>
    <source>
        <strain evidence="1">CGMCC 1.15760</strain>
    </source>
</reference>
<reference evidence="1" key="2">
    <citation type="submission" date="2020-09" db="EMBL/GenBank/DDBJ databases">
        <authorList>
            <person name="Sun Q."/>
            <person name="Zhou Y."/>
        </authorList>
    </citation>
    <scope>NUCLEOTIDE SEQUENCE</scope>
    <source>
        <strain evidence="1">CGMCC 1.15760</strain>
    </source>
</reference>
<dbReference type="Gene3D" id="3.40.50.2000">
    <property type="entry name" value="Glycogen Phosphorylase B"/>
    <property type="match status" value="2"/>
</dbReference>
<gene>
    <name evidence="1" type="ORF">GCM10007425_05940</name>
</gene>
<dbReference type="AlphaFoldDB" id="A0A917LD52"/>
<organism evidence="1 2">
    <name type="scientific">Lysinibacillus alkalisoli</name>
    <dbReference type="NCBI Taxonomy" id="1911548"/>
    <lineage>
        <taxon>Bacteria</taxon>
        <taxon>Bacillati</taxon>
        <taxon>Bacillota</taxon>
        <taxon>Bacilli</taxon>
        <taxon>Bacillales</taxon>
        <taxon>Bacillaceae</taxon>
        <taxon>Lysinibacillus</taxon>
    </lineage>
</organism>
<accession>A0A917LD52</accession>
<comment type="caution">
    <text evidence="1">The sequence shown here is derived from an EMBL/GenBank/DDBJ whole genome shotgun (WGS) entry which is preliminary data.</text>
</comment>
<dbReference type="Pfam" id="PF13692">
    <property type="entry name" value="Glyco_trans_1_4"/>
    <property type="match status" value="1"/>
</dbReference>
<evidence type="ECO:0000313" key="1">
    <source>
        <dbReference type="EMBL" id="GGG14472.1"/>
    </source>
</evidence>
<dbReference type="SUPFAM" id="SSF53756">
    <property type="entry name" value="UDP-Glycosyltransferase/glycogen phosphorylase"/>
    <property type="match status" value="1"/>
</dbReference>
<name>A0A917LD52_9BACI</name>
<keyword evidence="2" id="KW-1185">Reference proteome</keyword>
<dbReference type="RefSeq" id="WP_188613533.1">
    <property type="nucleotide sequence ID" value="NZ_BMJT01000002.1"/>
</dbReference>
<dbReference type="EMBL" id="BMJT01000002">
    <property type="protein sequence ID" value="GGG14472.1"/>
    <property type="molecule type" value="Genomic_DNA"/>
</dbReference>
<proteinExistence type="predicted"/>
<dbReference type="Proteomes" id="UP000616608">
    <property type="component" value="Unassembled WGS sequence"/>
</dbReference>
<protein>
    <recommendedName>
        <fullName evidence="3">Glycosyltransferase family 4 protein</fullName>
    </recommendedName>
</protein>
<evidence type="ECO:0000313" key="2">
    <source>
        <dbReference type="Proteomes" id="UP000616608"/>
    </source>
</evidence>
<dbReference type="PANTHER" id="PTHR12526">
    <property type="entry name" value="GLYCOSYLTRANSFERASE"/>
    <property type="match status" value="1"/>
</dbReference>